<dbReference type="OrthoDB" id="9796702at2"/>
<protein>
    <recommendedName>
        <fullName evidence="4">SGNH/GDSL hydrolase family protein</fullName>
    </recommendedName>
</protein>
<keyword evidence="3" id="KW-1185">Reference proteome</keyword>
<sequence length="313" mass="36807">MKRKIYIISAIFITLALLFILQKLLIPKYIDDIPEGALVGEYYKEEKNHDVLFVGDCEVYETFSPKVLWEEYGIKSYIRGSANQLIWQSYYLLEEMLKYEKPKVVVYNVLAMKYGEPQKESYNRMTLDGMKWSASKIKAIKASMLPEEKFITYVFPLLRFHSRWSELKEEDFKYIFNKPIVSQSGYLVNKGVQPVDKVPTGKPLADYNLPEISYKYLDKMVKLCKENDVELILMKAPLLYPYWYKEWDEQIKNYAKKNGLTYINYLNLTDEVGIDYSKDTYDGGLHLNVYGAEKMSRYFGKFLNNPTLHAILN</sequence>
<dbReference type="RefSeq" id="WP_023354294.1">
    <property type="nucleotide sequence ID" value="NZ_KI535367.1"/>
</dbReference>
<dbReference type="Proteomes" id="UP000018227">
    <property type="component" value="Unassembled WGS sequence"/>
</dbReference>
<evidence type="ECO:0000313" key="3">
    <source>
        <dbReference type="Proteomes" id="UP000018227"/>
    </source>
</evidence>
<keyword evidence="1" id="KW-1133">Transmembrane helix</keyword>
<evidence type="ECO:0000256" key="1">
    <source>
        <dbReference type="SAM" id="Phobius"/>
    </source>
</evidence>
<gene>
    <name evidence="2" type="ORF">GCWU0000282_001414</name>
</gene>
<dbReference type="HOGENOM" id="CLU_041407_1_0_9"/>
<comment type="caution">
    <text evidence="2">The sequence shown here is derived from an EMBL/GenBank/DDBJ whole genome shotgun (WGS) entry which is preliminary data.</text>
</comment>
<proteinExistence type="predicted"/>
<accession>V2XML8</accession>
<feature type="transmembrane region" description="Helical" evidence="1">
    <location>
        <begin position="5"/>
        <end position="25"/>
    </location>
</feature>
<dbReference type="Gene3D" id="3.40.50.1110">
    <property type="entry name" value="SGNH hydrolase"/>
    <property type="match status" value="1"/>
</dbReference>
<reference evidence="2 3" key="1">
    <citation type="submission" date="2013-06" db="EMBL/GenBank/DDBJ databases">
        <authorList>
            <person name="Weinstock G."/>
            <person name="Sodergren E."/>
            <person name="Clifton S."/>
            <person name="Fulton L."/>
            <person name="Fulton B."/>
            <person name="Courtney L."/>
            <person name="Fronick C."/>
            <person name="Harrison M."/>
            <person name="Strong C."/>
            <person name="Farmer C."/>
            <person name="Delahaunty K."/>
            <person name="Markovic C."/>
            <person name="Hall O."/>
            <person name="Minx P."/>
            <person name="Tomlinson C."/>
            <person name="Mitreva M."/>
            <person name="Nelson J."/>
            <person name="Hou S."/>
            <person name="Wollam A."/>
            <person name="Pepin K.H."/>
            <person name="Johnson M."/>
            <person name="Bhonagiri V."/>
            <person name="Nash W.E."/>
            <person name="Warren W."/>
            <person name="Chinwalla A."/>
            <person name="Mardis E.R."/>
            <person name="Wilson R.K."/>
        </authorList>
    </citation>
    <scope>NUCLEOTIDE SEQUENCE [LARGE SCALE GENOMIC DNA]</scope>
    <source>
        <strain evidence="2 3">ATCC 51271</strain>
    </source>
</reference>
<name>V2XML8_9FIRM</name>
<organism evidence="2 3">
    <name type="scientific">Catonella morbi ATCC 51271</name>
    <dbReference type="NCBI Taxonomy" id="592026"/>
    <lineage>
        <taxon>Bacteria</taxon>
        <taxon>Bacillati</taxon>
        <taxon>Bacillota</taxon>
        <taxon>Clostridia</taxon>
        <taxon>Lachnospirales</taxon>
        <taxon>Lachnospiraceae</taxon>
        <taxon>Catonella</taxon>
    </lineage>
</organism>
<dbReference type="InterPro" id="IPR036514">
    <property type="entry name" value="SGNH_hydro_sf"/>
</dbReference>
<evidence type="ECO:0008006" key="4">
    <source>
        <dbReference type="Google" id="ProtNLM"/>
    </source>
</evidence>
<dbReference type="EMBL" id="ACIL03000011">
    <property type="protein sequence ID" value="ESL03424.1"/>
    <property type="molecule type" value="Genomic_DNA"/>
</dbReference>
<dbReference type="STRING" id="592026.GCWU0000282_001414"/>
<dbReference type="eggNOG" id="COG2755">
    <property type="taxonomic scope" value="Bacteria"/>
</dbReference>
<keyword evidence="1" id="KW-0472">Membrane</keyword>
<dbReference type="SUPFAM" id="SSF52266">
    <property type="entry name" value="SGNH hydrolase"/>
    <property type="match status" value="1"/>
</dbReference>
<keyword evidence="1" id="KW-0812">Transmembrane</keyword>
<evidence type="ECO:0000313" key="2">
    <source>
        <dbReference type="EMBL" id="ESL03424.1"/>
    </source>
</evidence>
<dbReference type="AlphaFoldDB" id="V2XML8"/>